<dbReference type="Pfam" id="PF00593">
    <property type="entry name" value="TonB_dep_Rec_b-barrel"/>
    <property type="match status" value="1"/>
</dbReference>
<keyword evidence="5 9" id="KW-0798">TonB box</keyword>
<evidence type="ECO:0008006" key="15">
    <source>
        <dbReference type="Google" id="ProtNLM"/>
    </source>
</evidence>
<dbReference type="PROSITE" id="PS52016">
    <property type="entry name" value="TONB_DEPENDENT_REC_3"/>
    <property type="match status" value="1"/>
</dbReference>
<gene>
    <name evidence="13" type="ORF">GPUN_1945</name>
</gene>
<dbReference type="eggNOG" id="COG4772">
    <property type="taxonomic scope" value="Bacteria"/>
</dbReference>
<comment type="similarity">
    <text evidence="8 9">Belongs to the TonB-dependent receptor family.</text>
</comment>
<sequence length="709" mass="79194">MYQRTTIAICIASALFASSVHAVVTQVDPQKNEIERIEIKGQSGTFEAFPFNINTVEEGKILAGKKVSVVDLSLQPTFVEPNLRQVFSRLPGLFVSDQKIPSIYNVNYRGLGNPHESEFVAFYQNGIPLASDVFGYATIYYLPPAQRIQRAEFIRGGGGLLYGPQIGPTINFMTTRANPDAKNSASTEHSIGSDGFYSTYNEVRYAKDDFGFIASLEHRQADGPRTNEDYEVNSGYVGLAYKGFDDIRIGFDVDVYQSDSGEAGRLSSREFAQNRDLVNTPFNRIEIDRVIASLTYDQQLSNDSTLNGKLYYSYQDRFSRRSGAFLEPADEPATTNIDQQEFTTVGLDVRYAQAWGANNVFTAGTMLYRGDSPRTRYVSSNIRSNTQNADDLLFDQDRVMTYSSVFAENLFRFGDLSVVPTLRYERVNYDLFEPLKRASLERSAINIDKTSNELLFGLGASYRVNNATEVYANVSESYRPQRFDDLANPNAELTGANGPGISSAKNFELGVRSMVIDGLNLDVSLFRIDFDDKVEQIQVNIVDVQRVNSGNSRHQGIEFSAEYDFFHQQNNDSKLIGFINGSLLDAEITQSTNANLVGNTPGFAPDYVLRAGFIYSQDKLNVALTATLVDEQFWQDSNQPRGAGNGQINAIIDAYQVVDLSADYDINQSWSVQAGINNLLDEDYYSRVRNDGIEPAAERTLYLGFKFQL</sequence>
<dbReference type="Gene3D" id="2.40.170.20">
    <property type="entry name" value="TonB-dependent receptor, beta-barrel domain"/>
    <property type="match status" value="1"/>
</dbReference>
<dbReference type="GO" id="GO:0033214">
    <property type="term" value="P:siderophore-iron import into cell"/>
    <property type="evidence" value="ECO:0007669"/>
    <property type="project" value="TreeGrafter"/>
</dbReference>
<keyword evidence="7 8" id="KW-0998">Cell outer membrane</keyword>
<dbReference type="RefSeq" id="WP_006005804.1">
    <property type="nucleotide sequence ID" value="NZ_BAET01000020.1"/>
</dbReference>
<evidence type="ECO:0000259" key="12">
    <source>
        <dbReference type="Pfam" id="PF07715"/>
    </source>
</evidence>
<dbReference type="InterPro" id="IPR039426">
    <property type="entry name" value="TonB-dep_rcpt-like"/>
</dbReference>
<evidence type="ECO:0000256" key="5">
    <source>
        <dbReference type="ARBA" id="ARBA00023077"/>
    </source>
</evidence>
<evidence type="ECO:0000256" key="9">
    <source>
        <dbReference type="RuleBase" id="RU003357"/>
    </source>
</evidence>
<dbReference type="InterPro" id="IPR036942">
    <property type="entry name" value="Beta-barrel_TonB_sf"/>
</dbReference>
<feature type="signal peptide" evidence="10">
    <location>
        <begin position="1"/>
        <end position="22"/>
    </location>
</feature>
<dbReference type="GO" id="GO:0009279">
    <property type="term" value="C:cell outer membrane"/>
    <property type="evidence" value="ECO:0007669"/>
    <property type="project" value="UniProtKB-SubCell"/>
</dbReference>
<dbReference type="AlphaFoldDB" id="H5TCN3"/>
<reference evidence="13 14" key="2">
    <citation type="journal article" date="2017" name="Antonie Van Leeuwenhoek">
        <title>Rhizobium rhizosphaerae sp. nov., a novel species isolated from rice rhizosphere.</title>
        <authorList>
            <person name="Zhao J.J."/>
            <person name="Zhang J."/>
            <person name="Zhang R.J."/>
            <person name="Zhang C.W."/>
            <person name="Yin H.Q."/>
            <person name="Zhang X.X."/>
        </authorList>
    </citation>
    <scope>NUCLEOTIDE SEQUENCE [LARGE SCALE GENOMIC DNA]</scope>
    <source>
        <strain evidence="13 14">ACAM 611</strain>
    </source>
</reference>
<dbReference type="PANTHER" id="PTHR30442">
    <property type="entry name" value="IRON III DICITRATE TRANSPORT PROTEIN FECA"/>
    <property type="match status" value="1"/>
</dbReference>
<proteinExistence type="inferred from homology"/>
<keyword evidence="6 8" id="KW-0472">Membrane</keyword>
<evidence type="ECO:0000313" key="14">
    <source>
        <dbReference type="Proteomes" id="UP000053586"/>
    </source>
</evidence>
<accession>H5TCN3</accession>
<evidence type="ECO:0000313" key="13">
    <source>
        <dbReference type="EMBL" id="GAB56060.1"/>
    </source>
</evidence>
<dbReference type="CDD" id="cd01347">
    <property type="entry name" value="ligand_gated_channel"/>
    <property type="match status" value="1"/>
</dbReference>
<keyword evidence="14" id="KW-1185">Reference proteome</keyword>
<evidence type="ECO:0000256" key="2">
    <source>
        <dbReference type="ARBA" id="ARBA00022448"/>
    </source>
</evidence>
<evidence type="ECO:0000256" key="7">
    <source>
        <dbReference type="ARBA" id="ARBA00023237"/>
    </source>
</evidence>
<keyword evidence="4 8" id="KW-0812">Transmembrane</keyword>
<feature type="domain" description="TonB-dependent receptor-like beta-barrel" evidence="11">
    <location>
        <begin position="251"/>
        <end position="679"/>
    </location>
</feature>
<comment type="caution">
    <text evidence="13">The sequence shown here is derived from an EMBL/GenBank/DDBJ whole genome shotgun (WGS) entry which is preliminary data.</text>
</comment>
<dbReference type="InterPro" id="IPR000531">
    <property type="entry name" value="Beta-barrel_TonB"/>
</dbReference>
<dbReference type="STRING" id="56804.BAE46_07140"/>
<evidence type="ECO:0000256" key="10">
    <source>
        <dbReference type="SAM" id="SignalP"/>
    </source>
</evidence>
<evidence type="ECO:0000256" key="4">
    <source>
        <dbReference type="ARBA" id="ARBA00022692"/>
    </source>
</evidence>
<dbReference type="InterPro" id="IPR012910">
    <property type="entry name" value="Plug_dom"/>
</dbReference>
<evidence type="ECO:0000256" key="8">
    <source>
        <dbReference type="PROSITE-ProRule" id="PRU01360"/>
    </source>
</evidence>
<evidence type="ECO:0000259" key="11">
    <source>
        <dbReference type="Pfam" id="PF00593"/>
    </source>
</evidence>
<keyword evidence="2 8" id="KW-0813">Transport</keyword>
<evidence type="ECO:0000256" key="1">
    <source>
        <dbReference type="ARBA" id="ARBA00004571"/>
    </source>
</evidence>
<dbReference type="Pfam" id="PF07715">
    <property type="entry name" value="Plug"/>
    <property type="match status" value="1"/>
</dbReference>
<dbReference type="Gene3D" id="2.170.130.10">
    <property type="entry name" value="TonB-dependent receptor, plug domain"/>
    <property type="match status" value="1"/>
</dbReference>
<evidence type="ECO:0000256" key="3">
    <source>
        <dbReference type="ARBA" id="ARBA00022452"/>
    </source>
</evidence>
<dbReference type="InterPro" id="IPR037066">
    <property type="entry name" value="Plug_dom_sf"/>
</dbReference>
<reference evidence="13 14" key="1">
    <citation type="journal article" date="2012" name="J. Bacteriol.">
        <title>Genome sequence of proteorhodopsin-containing sea ice bacterium Glaciecola punicea ACAM 611T.</title>
        <authorList>
            <person name="Qin Q.-L."/>
            <person name="Xie B.-B."/>
            <person name="Shu Y.-L."/>
            <person name="Rong J.-C."/>
            <person name="Zhao D.-L."/>
            <person name="Zhang X.-Y."/>
            <person name="Chen X.-L."/>
            <person name="Zhou B.-C."/>
            <person name="Zhanga Y.-Z."/>
        </authorList>
    </citation>
    <scope>NUCLEOTIDE SEQUENCE [LARGE SCALE GENOMIC DNA]</scope>
    <source>
        <strain evidence="13 14">ACAM 611</strain>
    </source>
</reference>
<dbReference type="Proteomes" id="UP000053586">
    <property type="component" value="Unassembled WGS sequence"/>
</dbReference>
<feature type="domain" description="TonB-dependent receptor plug" evidence="12">
    <location>
        <begin position="80"/>
        <end position="164"/>
    </location>
</feature>
<dbReference type="SUPFAM" id="SSF56935">
    <property type="entry name" value="Porins"/>
    <property type="match status" value="1"/>
</dbReference>
<name>H5TCN3_9ALTE</name>
<dbReference type="EMBL" id="BAET01000020">
    <property type="protein sequence ID" value="GAB56060.1"/>
    <property type="molecule type" value="Genomic_DNA"/>
</dbReference>
<keyword evidence="3 8" id="KW-1134">Transmembrane beta strand</keyword>
<keyword evidence="10" id="KW-0732">Signal</keyword>
<organism evidence="13 14">
    <name type="scientific">Glaciecola punicea ACAM 611</name>
    <dbReference type="NCBI Taxonomy" id="1121923"/>
    <lineage>
        <taxon>Bacteria</taxon>
        <taxon>Pseudomonadati</taxon>
        <taxon>Pseudomonadota</taxon>
        <taxon>Gammaproteobacteria</taxon>
        <taxon>Alteromonadales</taxon>
        <taxon>Alteromonadaceae</taxon>
        <taxon>Glaciecola</taxon>
    </lineage>
</organism>
<comment type="subcellular location">
    <subcellularLocation>
        <location evidence="1 8">Cell outer membrane</location>
        <topology evidence="1 8">Multi-pass membrane protein</topology>
    </subcellularLocation>
</comment>
<dbReference type="PANTHER" id="PTHR30442:SF0">
    <property type="entry name" value="FE(3+) DICITRATE TRANSPORT PROTEIN FECA"/>
    <property type="match status" value="1"/>
</dbReference>
<feature type="chain" id="PRO_5003598770" description="Iron complex outermembrane recepter protein" evidence="10">
    <location>
        <begin position="23"/>
        <end position="709"/>
    </location>
</feature>
<evidence type="ECO:0000256" key="6">
    <source>
        <dbReference type="ARBA" id="ARBA00023136"/>
    </source>
</evidence>
<protein>
    <recommendedName>
        <fullName evidence="15">Iron complex outermembrane recepter protein</fullName>
    </recommendedName>
</protein>
<dbReference type="OrthoDB" id="9760620at2"/>